<proteinExistence type="predicted"/>
<dbReference type="Proteomes" id="UP000243413">
    <property type="component" value="Chromosome I"/>
</dbReference>
<dbReference type="AlphaFoldDB" id="A0A1H1WBJ6"/>
<evidence type="ECO:0000313" key="1">
    <source>
        <dbReference type="EMBL" id="SDS94698.1"/>
    </source>
</evidence>
<dbReference type="RefSeq" id="WP_092287806.1">
    <property type="nucleotide sequence ID" value="NZ_BAABWD010000005.1"/>
</dbReference>
<reference evidence="2" key="1">
    <citation type="submission" date="2016-10" db="EMBL/GenBank/DDBJ databases">
        <authorList>
            <person name="Varghese N."/>
            <person name="Submissions S."/>
        </authorList>
    </citation>
    <scope>NUCLEOTIDE SEQUENCE [LARGE SCALE GENOMIC DNA]</scope>
    <source>
        <strain evidence="2">JCM 14963</strain>
    </source>
</reference>
<protein>
    <submittedName>
        <fullName evidence="1">Uncharacterized protein</fullName>
    </submittedName>
</protein>
<organism evidence="1 2">
    <name type="scientific">Halopseudomonas sabulinigri</name>
    <dbReference type="NCBI Taxonomy" id="472181"/>
    <lineage>
        <taxon>Bacteria</taxon>
        <taxon>Pseudomonadati</taxon>
        <taxon>Pseudomonadota</taxon>
        <taxon>Gammaproteobacteria</taxon>
        <taxon>Pseudomonadales</taxon>
        <taxon>Pseudomonadaceae</taxon>
        <taxon>Halopseudomonas</taxon>
    </lineage>
</organism>
<sequence>MFALDLFKRRQRQYFAQLDLRGHCVALWELDQPPASGNWVRVHELDPRWIGRPLPAHAVVAPQPRHQRSWRLQHA</sequence>
<evidence type="ECO:0000313" key="2">
    <source>
        <dbReference type="Proteomes" id="UP000243413"/>
    </source>
</evidence>
<accession>A0A1H1WBJ6</accession>
<dbReference type="EMBL" id="LT629763">
    <property type="protein sequence ID" value="SDS94698.1"/>
    <property type="molecule type" value="Genomic_DNA"/>
</dbReference>
<dbReference type="OrthoDB" id="6910208at2"/>
<gene>
    <name evidence="1" type="ORF">SAMN05216271_3173</name>
</gene>
<name>A0A1H1WBJ6_9GAMM</name>